<gene>
    <name evidence="1" type="ORF">H312_00737</name>
</gene>
<dbReference type="AlphaFoldDB" id="A0A059F3H5"/>
<dbReference type="HOGENOM" id="CLU_037640_0_0_1"/>
<evidence type="ECO:0000313" key="1">
    <source>
        <dbReference type="EMBL" id="KCZ81838.1"/>
    </source>
</evidence>
<organism evidence="1 2">
    <name type="scientific">Anncaliia algerae PRA339</name>
    <dbReference type="NCBI Taxonomy" id="1288291"/>
    <lineage>
        <taxon>Eukaryota</taxon>
        <taxon>Fungi</taxon>
        <taxon>Fungi incertae sedis</taxon>
        <taxon>Microsporidia</taxon>
        <taxon>Tubulinosematoidea</taxon>
        <taxon>Tubulinosematidae</taxon>
        <taxon>Anncaliia</taxon>
    </lineage>
</organism>
<protein>
    <submittedName>
        <fullName evidence="1">Uncharacterized protein</fullName>
    </submittedName>
</protein>
<reference evidence="1 2" key="2">
    <citation type="submission" date="2014-03" db="EMBL/GenBank/DDBJ databases">
        <title>The Genome Sequence of Anncaliia algerae insect isolate PRA339.</title>
        <authorList>
            <consortium name="The Broad Institute Genome Sequencing Platform"/>
            <consortium name="The Broad Institute Genome Sequencing Center for Infectious Disease"/>
            <person name="Cuomo C."/>
            <person name="Becnel J."/>
            <person name="Sanscrainte N."/>
            <person name="Walker B."/>
            <person name="Young S.K."/>
            <person name="Zeng Q."/>
            <person name="Gargeya S."/>
            <person name="Fitzgerald M."/>
            <person name="Haas B."/>
            <person name="Abouelleil A."/>
            <person name="Alvarado L."/>
            <person name="Arachchi H.M."/>
            <person name="Berlin A.M."/>
            <person name="Chapman S.B."/>
            <person name="Dewar J."/>
            <person name="Goldberg J."/>
            <person name="Griggs A."/>
            <person name="Gujja S."/>
            <person name="Hansen M."/>
            <person name="Howarth C."/>
            <person name="Imamovic A."/>
            <person name="Larimer J."/>
            <person name="McCowan C."/>
            <person name="Murphy C."/>
            <person name="Neiman D."/>
            <person name="Pearson M."/>
            <person name="Priest M."/>
            <person name="Roberts A."/>
            <person name="Saif S."/>
            <person name="Shea T."/>
            <person name="Sisk P."/>
            <person name="Sykes S."/>
            <person name="Wortman J."/>
            <person name="Nusbaum C."/>
            <person name="Birren B."/>
        </authorList>
    </citation>
    <scope>NUCLEOTIDE SEQUENCE [LARGE SCALE GENOMIC DNA]</scope>
    <source>
        <strain evidence="1 2">PRA339</strain>
    </source>
</reference>
<accession>A0A059F3H5</accession>
<dbReference type="Proteomes" id="UP000030655">
    <property type="component" value="Unassembled WGS sequence"/>
</dbReference>
<dbReference type="VEuPathDB" id="MicrosporidiaDB:H312_00737"/>
<dbReference type="OrthoDB" id="10349061at2759"/>
<keyword evidence="2" id="KW-1185">Reference proteome</keyword>
<reference evidence="2" key="1">
    <citation type="submission" date="2013-02" db="EMBL/GenBank/DDBJ databases">
        <authorList>
            <consortium name="The Broad Institute Genome Sequencing Platform"/>
            <person name="Cuomo C."/>
            <person name="Becnel J."/>
            <person name="Sanscrainte N."/>
            <person name="Walker B."/>
            <person name="Young S.K."/>
            <person name="Zeng Q."/>
            <person name="Gargeya S."/>
            <person name="Fitzgerald M."/>
            <person name="Haas B."/>
            <person name="Abouelleil A."/>
            <person name="Alvarado L."/>
            <person name="Arachchi H.M."/>
            <person name="Berlin A.M."/>
            <person name="Chapman S.B."/>
            <person name="Dewar J."/>
            <person name="Goldberg J."/>
            <person name="Griggs A."/>
            <person name="Gujja S."/>
            <person name="Hansen M."/>
            <person name="Howarth C."/>
            <person name="Imamovic A."/>
            <person name="Larimer J."/>
            <person name="McCowan C."/>
            <person name="Murphy C."/>
            <person name="Neiman D."/>
            <person name="Pearson M."/>
            <person name="Priest M."/>
            <person name="Roberts A."/>
            <person name="Saif S."/>
            <person name="Shea T."/>
            <person name="Sisk P."/>
            <person name="Sykes S."/>
            <person name="Wortman J."/>
            <person name="Nusbaum C."/>
            <person name="Birren B."/>
        </authorList>
    </citation>
    <scope>NUCLEOTIDE SEQUENCE [LARGE SCALE GENOMIC DNA]</scope>
    <source>
        <strain evidence="2">PRA339</strain>
    </source>
</reference>
<sequence length="519" mass="61620">MLTLLSVNLILCTFDENSSIKILENSSKLDTSCLLQQGNGSYSYDKLFDIVSQFKCKKGFLNDSQDIKIRAKISMLRKLLNNTFLNGEINFDEYDDEFIESQILFNSLIENKLFTEIKYAVFLLNDGKNVICKLMELDEFLTDYNNILRVLCVTLYDLHLQLTKSKSFKMRIWDDISFSLFRQLKENYSIANRKYLEFKGLFRNFKKLLKDQRNKNKISLRKKDRDFNTNESTLSKTSFIERVFMVSARKILKMIFIFKNNLDVKLKTIEKNFSKEYIEGMNFSETLEIFYDIESHCYTIKNFIRHLENEFDVGTEKYMLLLDDVSKKMFCYLLTEFKKLLKEIENILQQDSNLEILYKKHCILIDNNDFDISDFFNSKLNNEIKLNNQNKREELIKAVNDYFKMRKNQTEPPIKIEFTEKLQSLELLPDDFTCLSVLSLNISLESEAPLKGLRRLHKSIRRNCNMLSFDSGNLCYSLYPNLKESFIRIDKAFKEAKFDEIYFEYNDKLFAGERDKDYS</sequence>
<evidence type="ECO:0000313" key="2">
    <source>
        <dbReference type="Proteomes" id="UP000030655"/>
    </source>
</evidence>
<name>A0A059F3H5_9MICR</name>
<dbReference type="EMBL" id="KK365136">
    <property type="protein sequence ID" value="KCZ81838.1"/>
    <property type="molecule type" value="Genomic_DNA"/>
</dbReference>
<proteinExistence type="predicted"/>